<dbReference type="Proteomes" id="UP001186974">
    <property type="component" value="Unassembled WGS sequence"/>
</dbReference>
<dbReference type="EMBL" id="JAWDJW010008042">
    <property type="protein sequence ID" value="KAK3061138.1"/>
    <property type="molecule type" value="Genomic_DNA"/>
</dbReference>
<reference evidence="1" key="1">
    <citation type="submission" date="2024-09" db="EMBL/GenBank/DDBJ databases">
        <title>Black Yeasts Isolated from many extreme environments.</title>
        <authorList>
            <person name="Coleine C."/>
            <person name="Stajich J.E."/>
            <person name="Selbmann L."/>
        </authorList>
    </citation>
    <scope>NUCLEOTIDE SEQUENCE</scope>
    <source>
        <strain evidence="1">CCFEE 5737</strain>
    </source>
</reference>
<protein>
    <submittedName>
        <fullName evidence="1">Uncharacterized protein</fullName>
    </submittedName>
</protein>
<organism evidence="1 2">
    <name type="scientific">Coniosporium uncinatum</name>
    <dbReference type="NCBI Taxonomy" id="93489"/>
    <lineage>
        <taxon>Eukaryota</taxon>
        <taxon>Fungi</taxon>
        <taxon>Dikarya</taxon>
        <taxon>Ascomycota</taxon>
        <taxon>Pezizomycotina</taxon>
        <taxon>Dothideomycetes</taxon>
        <taxon>Dothideomycetes incertae sedis</taxon>
        <taxon>Coniosporium</taxon>
    </lineage>
</organism>
<keyword evidence="2" id="KW-1185">Reference proteome</keyword>
<name>A0ACC3D3G8_9PEZI</name>
<gene>
    <name evidence="1" type="ORF">LTS18_006937</name>
</gene>
<evidence type="ECO:0000313" key="2">
    <source>
        <dbReference type="Proteomes" id="UP001186974"/>
    </source>
</evidence>
<comment type="caution">
    <text evidence="1">The sequence shown here is derived from an EMBL/GenBank/DDBJ whole genome shotgun (WGS) entry which is preliminary data.</text>
</comment>
<accession>A0ACC3D3G8</accession>
<proteinExistence type="predicted"/>
<feature type="non-terminal residue" evidence="1">
    <location>
        <position position="1"/>
    </location>
</feature>
<evidence type="ECO:0000313" key="1">
    <source>
        <dbReference type="EMBL" id="KAK3061138.1"/>
    </source>
</evidence>
<sequence length="78" mass="8599">SYLDEIATAQDPTSAETKDAMKEKGAKIFIPHSVDFSGDLESAWAIWDAVYAGVKTGGKLFKDSEVFAEVDEWLTGRR</sequence>